<sequence>MAGPQLEPRMENPTFETSPVVALVGVSVHGRPLITGTLHRRLLPLTCAAVMVAVAPSAAVDPVRVIEHDTGWPNEAGEVTTIDPGAVNAVLAGEIVAAPATPAPSVAPTTATAAAAVPTAVANVRERAEVLNVIFGVLHVREELASGGRWSGARTDVRATK</sequence>
<name>A0ABQ1V1X9_9NOCA</name>
<dbReference type="EMBL" id="BMCS01000002">
    <property type="protein sequence ID" value="GGF32544.1"/>
    <property type="molecule type" value="Genomic_DNA"/>
</dbReference>
<keyword evidence="2" id="KW-1185">Reference proteome</keyword>
<protein>
    <submittedName>
        <fullName evidence="1">Uncharacterized protein</fullName>
    </submittedName>
</protein>
<gene>
    <name evidence="1" type="ORF">GCM10007298_30550</name>
</gene>
<organism evidence="1 2">
    <name type="scientific">Williamsia phyllosphaerae</name>
    <dbReference type="NCBI Taxonomy" id="885042"/>
    <lineage>
        <taxon>Bacteria</taxon>
        <taxon>Bacillati</taxon>
        <taxon>Actinomycetota</taxon>
        <taxon>Actinomycetes</taxon>
        <taxon>Mycobacteriales</taxon>
        <taxon>Nocardiaceae</taxon>
        <taxon>Williamsia</taxon>
    </lineage>
</organism>
<comment type="caution">
    <text evidence="1">The sequence shown here is derived from an EMBL/GenBank/DDBJ whole genome shotgun (WGS) entry which is preliminary data.</text>
</comment>
<accession>A0ABQ1V1X9</accession>
<dbReference type="Proteomes" id="UP000632454">
    <property type="component" value="Unassembled WGS sequence"/>
</dbReference>
<evidence type="ECO:0000313" key="2">
    <source>
        <dbReference type="Proteomes" id="UP000632454"/>
    </source>
</evidence>
<evidence type="ECO:0000313" key="1">
    <source>
        <dbReference type="EMBL" id="GGF32544.1"/>
    </source>
</evidence>
<proteinExistence type="predicted"/>
<reference evidence="2" key="1">
    <citation type="journal article" date="2019" name="Int. J. Syst. Evol. Microbiol.">
        <title>The Global Catalogue of Microorganisms (GCM) 10K type strain sequencing project: providing services to taxonomists for standard genome sequencing and annotation.</title>
        <authorList>
            <consortium name="The Broad Institute Genomics Platform"/>
            <consortium name="The Broad Institute Genome Sequencing Center for Infectious Disease"/>
            <person name="Wu L."/>
            <person name="Ma J."/>
        </authorList>
    </citation>
    <scope>NUCLEOTIDE SEQUENCE [LARGE SCALE GENOMIC DNA]</scope>
    <source>
        <strain evidence="2">CCM 7855</strain>
    </source>
</reference>